<dbReference type="EMBL" id="LR796604">
    <property type="protein sequence ID" value="CAB4153751.1"/>
    <property type="molecule type" value="Genomic_DNA"/>
</dbReference>
<proteinExistence type="predicted"/>
<evidence type="ECO:0000313" key="1">
    <source>
        <dbReference type="EMBL" id="CAB4153751.1"/>
    </source>
</evidence>
<protein>
    <submittedName>
        <fullName evidence="1">Uncharacterized protein</fullName>
    </submittedName>
</protein>
<gene>
    <name evidence="1" type="ORF">UFOVP641_23</name>
</gene>
<name>A0A6J5N6S4_9CAUD</name>
<reference evidence="1" key="1">
    <citation type="submission" date="2020-04" db="EMBL/GenBank/DDBJ databases">
        <authorList>
            <person name="Chiriac C."/>
            <person name="Salcher M."/>
            <person name="Ghai R."/>
            <person name="Kavagutti S V."/>
        </authorList>
    </citation>
    <scope>NUCLEOTIDE SEQUENCE</scope>
</reference>
<organism evidence="1">
    <name type="scientific">uncultured Caudovirales phage</name>
    <dbReference type="NCBI Taxonomy" id="2100421"/>
    <lineage>
        <taxon>Viruses</taxon>
        <taxon>Duplodnaviria</taxon>
        <taxon>Heunggongvirae</taxon>
        <taxon>Uroviricota</taxon>
        <taxon>Caudoviricetes</taxon>
        <taxon>Peduoviridae</taxon>
        <taxon>Maltschvirus</taxon>
        <taxon>Maltschvirus maltsch</taxon>
    </lineage>
</organism>
<accession>A0A6J5N6S4</accession>
<sequence length="65" mass="7777">MSNLSDEELMADALKWLTTPELQHNISQRPLGYIASVHRWWRKNNKISQSQRDYTVAILNKHWKK</sequence>